<keyword evidence="6 10" id="KW-0328">Glycosyltransferase</keyword>
<comment type="pathway">
    <text evidence="2">Cofactor biosynthesis; NAD(+) biosynthesis; nicotinate D-ribonucleotide from quinolinate: step 1/1.</text>
</comment>
<dbReference type="EC" id="2.4.2.19" evidence="4"/>
<reference evidence="13 14" key="1">
    <citation type="journal article" date="2019" name="Int. J. Syst. Evol. Microbiol.">
        <title>The Global Catalogue of Microorganisms (GCM) 10K type strain sequencing project: providing services to taxonomists for standard genome sequencing and annotation.</title>
        <authorList>
            <consortium name="The Broad Institute Genomics Platform"/>
            <consortium name="The Broad Institute Genome Sequencing Center for Infectious Disease"/>
            <person name="Wu L."/>
            <person name="Ma J."/>
        </authorList>
    </citation>
    <scope>NUCLEOTIDE SEQUENCE [LARGE SCALE GENOMIC DNA]</scope>
    <source>
        <strain evidence="13 14">JCM 14193</strain>
    </source>
</reference>
<keyword evidence="5" id="KW-0662">Pyridine nucleotide biosynthesis</keyword>
<keyword evidence="7 10" id="KW-0808">Transferase</keyword>
<dbReference type="Gene3D" id="3.20.20.70">
    <property type="entry name" value="Aldolase class I"/>
    <property type="match status" value="1"/>
</dbReference>
<dbReference type="CDD" id="cd01572">
    <property type="entry name" value="QPRTase"/>
    <property type="match status" value="1"/>
</dbReference>
<dbReference type="EMBL" id="BAAACZ010000009">
    <property type="protein sequence ID" value="GAA0458277.1"/>
    <property type="molecule type" value="Genomic_DNA"/>
</dbReference>
<dbReference type="Gene3D" id="3.90.1170.20">
    <property type="entry name" value="Quinolinate phosphoribosyl transferase, N-terminal domain"/>
    <property type="match status" value="1"/>
</dbReference>
<evidence type="ECO:0000259" key="12">
    <source>
        <dbReference type="Pfam" id="PF02749"/>
    </source>
</evidence>
<dbReference type="Pfam" id="PF01729">
    <property type="entry name" value="QRPTase_C"/>
    <property type="match status" value="1"/>
</dbReference>
<feature type="domain" description="Quinolinate phosphoribosyl transferase C-terminal" evidence="11">
    <location>
        <begin position="109"/>
        <end position="272"/>
    </location>
</feature>
<dbReference type="PANTHER" id="PTHR32179:SF3">
    <property type="entry name" value="NICOTINATE-NUCLEOTIDE PYROPHOSPHORYLASE [CARBOXYLATING]"/>
    <property type="match status" value="1"/>
</dbReference>
<feature type="domain" description="Quinolinate phosphoribosyl transferase N-terminal" evidence="12">
    <location>
        <begin position="22"/>
        <end position="107"/>
    </location>
</feature>
<evidence type="ECO:0000313" key="14">
    <source>
        <dbReference type="Proteomes" id="UP001500740"/>
    </source>
</evidence>
<evidence type="ECO:0000256" key="4">
    <source>
        <dbReference type="ARBA" id="ARBA00011944"/>
    </source>
</evidence>
<comment type="function">
    <text evidence="1">Involved in the catabolism of quinolinic acid (QA).</text>
</comment>
<dbReference type="SUPFAM" id="SSF51690">
    <property type="entry name" value="Nicotinate/Quinolinate PRTase C-terminal domain-like"/>
    <property type="match status" value="1"/>
</dbReference>
<evidence type="ECO:0000256" key="7">
    <source>
        <dbReference type="ARBA" id="ARBA00022679"/>
    </source>
</evidence>
<dbReference type="PIRSF" id="PIRSF006250">
    <property type="entry name" value="NadC_ModD"/>
    <property type="match status" value="1"/>
</dbReference>
<gene>
    <name evidence="13" type="primary">nadC</name>
    <name evidence="13" type="ORF">GCM10008935_11710</name>
</gene>
<dbReference type="InterPro" id="IPR013785">
    <property type="entry name" value="Aldolase_TIM"/>
</dbReference>
<keyword evidence="14" id="KW-1185">Reference proteome</keyword>
<accession>A0ABN0ZT93</accession>
<evidence type="ECO:0000256" key="10">
    <source>
        <dbReference type="PIRNR" id="PIRNR006250"/>
    </source>
</evidence>
<dbReference type="InterPro" id="IPR036068">
    <property type="entry name" value="Nicotinate_pribotase-like_C"/>
</dbReference>
<evidence type="ECO:0000256" key="6">
    <source>
        <dbReference type="ARBA" id="ARBA00022676"/>
    </source>
</evidence>
<sequence length="283" mass="31991">MNKFKLEQMLKDFFIEDFGDLDVTTDYLFNEQERGTLTIQSKEAGIFCGESIIKLGYKILDENANVSLLVQDGESISQNQEIAYIEGSVNTLLKGERVVLNLIQRLSGIATKTNRAVKALNHDHTKISDTRKTTPGLRMLEKYAVRVGGGINHRLRLDDAVLIKDNHISFVGSVKEAVKRIRENIGHMVKIEVEAEHEQQVVEAVESNVDVIMLDNIEISELYKLIQLIPRDITIELSGGVNIQELPQYRSLNVDVISMGCLTHQIESLDFSANHQFEKERVL</sequence>
<evidence type="ECO:0000256" key="9">
    <source>
        <dbReference type="ARBA" id="ARBA00047445"/>
    </source>
</evidence>
<name>A0ABN0ZT93_9BACI</name>
<evidence type="ECO:0000313" key="13">
    <source>
        <dbReference type="EMBL" id="GAA0458277.1"/>
    </source>
</evidence>
<dbReference type="InterPro" id="IPR027277">
    <property type="entry name" value="NadC/ModD"/>
</dbReference>
<dbReference type="InterPro" id="IPR037128">
    <property type="entry name" value="Quinolinate_PRibosylTase_N_sf"/>
</dbReference>
<comment type="catalytic activity">
    <reaction evidence="9">
        <text>nicotinate beta-D-ribonucleotide + CO2 + diphosphate = quinolinate + 5-phospho-alpha-D-ribose 1-diphosphate + 2 H(+)</text>
        <dbReference type="Rhea" id="RHEA:12733"/>
        <dbReference type="ChEBI" id="CHEBI:15378"/>
        <dbReference type="ChEBI" id="CHEBI:16526"/>
        <dbReference type="ChEBI" id="CHEBI:29959"/>
        <dbReference type="ChEBI" id="CHEBI:33019"/>
        <dbReference type="ChEBI" id="CHEBI:57502"/>
        <dbReference type="ChEBI" id="CHEBI:58017"/>
        <dbReference type="EC" id="2.4.2.19"/>
    </reaction>
</comment>
<comment type="similarity">
    <text evidence="3 10">Belongs to the NadC/ModD family.</text>
</comment>
<protein>
    <recommendedName>
        <fullName evidence="4">nicotinate-nucleotide diphosphorylase (carboxylating)</fullName>
        <ecNumber evidence="4">2.4.2.19</ecNumber>
    </recommendedName>
    <alternativeName>
        <fullName evidence="8">Quinolinate phosphoribosyltransferase [decarboxylating]</fullName>
    </alternativeName>
</protein>
<comment type="caution">
    <text evidence="13">The sequence shown here is derived from an EMBL/GenBank/DDBJ whole genome shotgun (WGS) entry which is preliminary data.</text>
</comment>
<evidence type="ECO:0000256" key="8">
    <source>
        <dbReference type="ARBA" id="ARBA00033102"/>
    </source>
</evidence>
<dbReference type="Proteomes" id="UP001500740">
    <property type="component" value="Unassembled WGS sequence"/>
</dbReference>
<organism evidence="13 14">
    <name type="scientific">Alkalibacillus silvisoli</name>
    <dbReference type="NCBI Taxonomy" id="392823"/>
    <lineage>
        <taxon>Bacteria</taxon>
        <taxon>Bacillati</taxon>
        <taxon>Bacillota</taxon>
        <taxon>Bacilli</taxon>
        <taxon>Bacillales</taxon>
        <taxon>Bacillaceae</taxon>
        <taxon>Alkalibacillus</taxon>
    </lineage>
</organism>
<proteinExistence type="inferred from homology"/>
<evidence type="ECO:0000256" key="2">
    <source>
        <dbReference type="ARBA" id="ARBA00004893"/>
    </source>
</evidence>
<dbReference type="InterPro" id="IPR002638">
    <property type="entry name" value="Quinolinate_PRibosylTrfase_C"/>
</dbReference>
<evidence type="ECO:0000259" key="11">
    <source>
        <dbReference type="Pfam" id="PF01729"/>
    </source>
</evidence>
<dbReference type="InterPro" id="IPR004393">
    <property type="entry name" value="NadC"/>
</dbReference>
<evidence type="ECO:0000256" key="5">
    <source>
        <dbReference type="ARBA" id="ARBA00022642"/>
    </source>
</evidence>
<dbReference type="NCBIfam" id="TIGR00078">
    <property type="entry name" value="nadC"/>
    <property type="match status" value="1"/>
</dbReference>
<dbReference type="Pfam" id="PF02749">
    <property type="entry name" value="QRPTase_N"/>
    <property type="match status" value="1"/>
</dbReference>
<dbReference type="InterPro" id="IPR022412">
    <property type="entry name" value="Quinolinate_PRibosylTrfase_N"/>
</dbReference>
<dbReference type="PANTHER" id="PTHR32179">
    <property type="entry name" value="NICOTINATE-NUCLEOTIDE PYROPHOSPHORYLASE [CARBOXYLATING]"/>
    <property type="match status" value="1"/>
</dbReference>
<evidence type="ECO:0000256" key="3">
    <source>
        <dbReference type="ARBA" id="ARBA00009400"/>
    </source>
</evidence>
<evidence type="ECO:0000256" key="1">
    <source>
        <dbReference type="ARBA" id="ARBA00003237"/>
    </source>
</evidence>
<dbReference type="RefSeq" id="WP_343782405.1">
    <property type="nucleotide sequence ID" value="NZ_BAAACZ010000009.1"/>
</dbReference>
<dbReference type="SUPFAM" id="SSF54675">
    <property type="entry name" value="Nicotinate/Quinolinate PRTase N-terminal domain-like"/>
    <property type="match status" value="1"/>
</dbReference>